<dbReference type="SUPFAM" id="SSF47413">
    <property type="entry name" value="lambda repressor-like DNA-binding domains"/>
    <property type="match status" value="1"/>
</dbReference>
<dbReference type="Gene3D" id="3.20.20.80">
    <property type="entry name" value="Glycosidases"/>
    <property type="match status" value="1"/>
</dbReference>
<dbReference type="SUPFAM" id="SSF51445">
    <property type="entry name" value="(Trans)glycosidases"/>
    <property type="match status" value="1"/>
</dbReference>
<evidence type="ECO:0000313" key="3">
    <source>
        <dbReference type="Proteomes" id="UP000292003"/>
    </source>
</evidence>
<dbReference type="Proteomes" id="UP000292003">
    <property type="component" value="Unassembled WGS sequence"/>
</dbReference>
<dbReference type="SMART" id="SM00530">
    <property type="entry name" value="HTH_XRE"/>
    <property type="match status" value="1"/>
</dbReference>
<dbReference type="InterPro" id="IPR017853">
    <property type="entry name" value="GH"/>
</dbReference>
<dbReference type="Gene3D" id="1.10.260.40">
    <property type="entry name" value="lambda repressor-like DNA-binding domains"/>
    <property type="match status" value="1"/>
</dbReference>
<dbReference type="EMBL" id="SFCC01000009">
    <property type="protein sequence ID" value="RZQ62337.1"/>
    <property type="molecule type" value="Genomic_DNA"/>
</dbReference>
<gene>
    <name evidence="2" type="ORF">EWH70_18860</name>
</gene>
<dbReference type="GO" id="GO:0003677">
    <property type="term" value="F:DNA binding"/>
    <property type="evidence" value="ECO:0007669"/>
    <property type="project" value="InterPro"/>
</dbReference>
<name>A0A4Q7J5F9_9PSEU</name>
<comment type="caution">
    <text evidence="2">The sequence shown here is derived from an EMBL/GenBank/DDBJ whole genome shotgun (WGS) entry which is preliminary data.</text>
</comment>
<keyword evidence="3" id="KW-1185">Reference proteome</keyword>
<protein>
    <recommendedName>
        <fullName evidence="1">HTH cro/C1-type domain-containing protein</fullName>
    </recommendedName>
</protein>
<dbReference type="InterPro" id="IPR010982">
    <property type="entry name" value="Lambda_DNA-bd_dom_sf"/>
</dbReference>
<dbReference type="InterPro" id="IPR001387">
    <property type="entry name" value="Cro/C1-type_HTH"/>
</dbReference>
<dbReference type="PANTHER" id="PTHR12631">
    <property type="entry name" value="ALPHA-L-IDURONIDASE"/>
    <property type="match status" value="1"/>
</dbReference>
<dbReference type="PROSITE" id="PS50943">
    <property type="entry name" value="HTH_CROC1"/>
    <property type="match status" value="1"/>
</dbReference>
<reference evidence="2 3" key="1">
    <citation type="submission" date="2019-02" db="EMBL/GenBank/DDBJ databases">
        <title>Draft genome sequence of Amycolatopsis sp. 8-3EHSu isolated from roots of Suaeda maritima.</title>
        <authorList>
            <person name="Duangmal K."/>
            <person name="Chantavorakit T."/>
        </authorList>
    </citation>
    <scope>NUCLEOTIDE SEQUENCE [LARGE SCALE GENOMIC DNA]</scope>
    <source>
        <strain evidence="2 3">8-3EHSu</strain>
    </source>
</reference>
<dbReference type="GO" id="GO:0004553">
    <property type="term" value="F:hydrolase activity, hydrolyzing O-glycosyl compounds"/>
    <property type="evidence" value="ECO:0007669"/>
    <property type="project" value="TreeGrafter"/>
</dbReference>
<dbReference type="Pfam" id="PF13560">
    <property type="entry name" value="HTH_31"/>
    <property type="match status" value="1"/>
</dbReference>
<dbReference type="RefSeq" id="WP_130476765.1">
    <property type="nucleotide sequence ID" value="NZ_SFCC01000009.1"/>
</dbReference>
<accession>A0A4Q7J5F9</accession>
<dbReference type="OrthoDB" id="7180791at2"/>
<organism evidence="2 3">
    <name type="scientific">Amycolatopsis suaedae</name>
    <dbReference type="NCBI Taxonomy" id="2510978"/>
    <lineage>
        <taxon>Bacteria</taxon>
        <taxon>Bacillati</taxon>
        <taxon>Actinomycetota</taxon>
        <taxon>Actinomycetes</taxon>
        <taxon>Pseudonocardiales</taxon>
        <taxon>Pseudonocardiaceae</taxon>
        <taxon>Amycolatopsis</taxon>
    </lineage>
</organism>
<dbReference type="AlphaFoldDB" id="A0A4Q7J5F9"/>
<dbReference type="PANTHER" id="PTHR12631:SF10">
    <property type="entry name" value="BETA-XYLOSIDASE-LIKE PROTEIN-RELATED"/>
    <property type="match status" value="1"/>
</dbReference>
<evidence type="ECO:0000259" key="1">
    <source>
        <dbReference type="PROSITE" id="PS50943"/>
    </source>
</evidence>
<evidence type="ECO:0000313" key="2">
    <source>
        <dbReference type="EMBL" id="RZQ62337.1"/>
    </source>
</evidence>
<sequence length="527" mass="57061">MASEAGPALTERLTELKQRSGLSYEQLGRKAHLSRSTVHRYCTGRSVPPTFAPIEAIGTACGASREDLAKLYRLWERANLGEAAVPDPPAAVPVPARRRRTPARAALAAALAVVLFAGGSMAVRTAAEPDGAPGIQAPMWTAAPRALEPEFVGVTTNSNTGRMPSFRLGSVRLWNTRTRWQNLEPARGQYTWDTLERLVEGARGAGLPMVFTFGGTPLWASPDGPKSVFTDDSRASPPGDLADWERFVRAVAEKYRGRIGAYELWDMANHPDFFTGSMAQLVDMTARASRVIRAADPAAKVVCPAMGELWDPAALGRLREFSDLGGYDHCDAASVKLSARNDIDPPETMLPLAQEIDRTLQRSGTGIRLWSTGSAYDVNGQPRLDPDRAAQHAVRFYLAGLYAGYRRMYFYNWGSSKIPIVLQVPGGPPTKAAQHVDRLHQWLSGSRISSCGQGRTAGLPDHLWQCRFDTPGGAFLIWWTIDRTLRIPAPSGATAVEQLDGTSLPVTPGADVTVTGSPVLLRTGAGH</sequence>
<dbReference type="InterPro" id="IPR051923">
    <property type="entry name" value="Glycosyl_Hydrolase_39"/>
</dbReference>
<feature type="domain" description="HTH cro/C1-type" evidence="1">
    <location>
        <begin position="13"/>
        <end position="68"/>
    </location>
</feature>
<proteinExistence type="predicted"/>
<dbReference type="CDD" id="cd00093">
    <property type="entry name" value="HTH_XRE"/>
    <property type="match status" value="1"/>
</dbReference>